<dbReference type="GO" id="GO:0006508">
    <property type="term" value="P:proteolysis"/>
    <property type="evidence" value="ECO:0007669"/>
    <property type="project" value="InterPro"/>
</dbReference>
<dbReference type="Pfam" id="PF00246">
    <property type="entry name" value="Peptidase_M14"/>
    <property type="match status" value="1"/>
</dbReference>
<name>A0A0N5CHM4_STREA</name>
<dbReference type="InterPro" id="IPR000834">
    <property type="entry name" value="Peptidase_M14"/>
</dbReference>
<evidence type="ECO:0000256" key="1">
    <source>
        <dbReference type="ARBA" id="ARBA00001947"/>
    </source>
</evidence>
<dbReference type="PANTHER" id="PTHR11705">
    <property type="entry name" value="PROTEASE FAMILY M14 CARBOXYPEPTIDASE A,B"/>
    <property type="match status" value="1"/>
</dbReference>
<comment type="similarity">
    <text evidence="2 3">Belongs to the peptidase M14 family.</text>
</comment>
<sequence length="184" mass="21571">MWKGNRNLNDNKRCTVDLNRNYPFLWRESDGTCQRYPGTYRLSERESMYHAFYMDKFIHLIKGYITLHNYGRFILLPWSHTLKTDAPYYNEMLSLGNKMKEELKSKKNVDYRVGSSSNILYPCHGTSSDYAKSLGVKYVYVVELSPEIETDSIGFIVNEDQLTTIGEEALIIFDVMLRQVYSEL</sequence>
<evidence type="ECO:0000259" key="4">
    <source>
        <dbReference type="PROSITE" id="PS52035"/>
    </source>
</evidence>
<feature type="active site" description="Proton donor/acceptor" evidence="3">
    <location>
        <position position="143"/>
    </location>
</feature>
<evidence type="ECO:0000313" key="6">
    <source>
        <dbReference type="WBParaSite" id="SPAL_0001733800.1"/>
    </source>
</evidence>
<comment type="cofactor">
    <cofactor evidence="1">
        <name>Zn(2+)</name>
        <dbReference type="ChEBI" id="CHEBI:29105"/>
    </cofactor>
</comment>
<dbReference type="STRING" id="174720.A0A0N5CHM4"/>
<evidence type="ECO:0000313" key="5">
    <source>
        <dbReference type="Proteomes" id="UP000046392"/>
    </source>
</evidence>
<dbReference type="GO" id="GO:0005615">
    <property type="term" value="C:extracellular space"/>
    <property type="evidence" value="ECO:0007669"/>
    <property type="project" value="TreeGrafter"/>
</dbReference>
<dbReference type="PROSITE" id="PS52035">
    <property type="entry name" value="PEPTIDASE_M14"/>
    <property type="match status" value="1"/>
</dbReference>
<keyword evidence="5" id="KW-1185">Reference proteome</keyword>
<dbReference type="PANTHER" id="PTHR11705:SF91">
    <property type="entry name" value="FI01817P-RELATED"/>
    <property type="match status" value="1"/>
</dbReference>
<proteinExistence type="inferred from homology"/>
<dbReference type="AlphaFoldDB" id="A0A0N5CHM4"/>
<reference evidence="6" key="1">
    <citation type="submission" date="2017-02" db="UniProtKB">
        <authorList>
            <consortium name="WormBaseParasite"/>
        </authorList>
    </citation>
    <scope>IDENTIFICATION</scope>
</reference>
<evidence type="ECO:0000256" key="2">
    <source>
        <dbReference type="ARBA" id="ARBA00005988"/>
    </source>
</evidence>
<dbReference type="Proteomes" id="UP000046392">
    <property type="component" value="Unplaced"/>
</dbReference>
<organism evidence="5 6">
    <name type="scientific">Strongyloides papillosus</name>
    <name type="common">Intestinal threadworm</name>
    <dbReference type="NCBI Taxonomy" id="174720"/>
    <lineage>
        <taxon>Eukaryota</taxon>
        <taxon>Metazoa</taxon>
        <taxon>Ecdysozoa</taxon>
        <taxon>Nematoda</taxon>
        <taxon>Chromadorea</taxon>
        <taxon>Rhabditida</taxon>
        <taxon>Tylenchina</taxon>
        <taxon>Panagrolaimomorpha</taxon>
        <taxon>Strongyloidoidea</taxon>
        <taxon>Strongyloididae</taxon>
        <taxon>Strongyloides</taxon>
    </lineage>
</organism>
<protein>
    <submittedName>
        <fullName evidence="6">Peptidase_M14 domain-containing protein</fullName>
    </submittedName>
</protein>
<accession>A0A0N5CHM4</accession>
<dbReference type="GO" id="GO:0004181">
    <property type="term" value="F:metallocarboxypeptidase activity"/>
    <property type="evidence" value="ECO:0007669"/>
    <property type="project" value="InterPro"/>
</dbReference>
<evidence type="ECO:0000256" key="3">
    <source>
        <dbReference type="PROSITE-ProRule" id="PRU01379"/>
    </source>
</evidence>
<dbReference type="SMART" id="SM00631">
    <property type="entry name" value="Zn_pept"/>
    <property type="match status" value="1"/>
</dbReference>
<feature type="domain" description="Peptidase M14" evidence="4">
    <location>
        <begin position="1"/>
        <end position="180"/>
    </location>
</feature>
<dbReference type="WBParaSite" id="SPAL_0001733800.1">
    <property type="protein sequence ID" value="SPAL_0001733800.1"/>
    <property type="gene ID" value="SPAL_0001733800"/>
</dbReference>
<dbReference type="GO" id="GO:0008270">
    <property type="term" value="F:zinc ion binding"/>
    <property type="evidence" value="ECO:0007669"/>
    <property type="project" value="InterPro"/>
</dbReference>
<dbReference type="SUPFAM" id="SSF53187">
    <property type="entry name" value="Zn-dependent exopeptidases"/>
    <property type="match status" value="1"/>
</dbReference>
<dbReference type="Gene3D" id="3.40.630.10">
    <property type="entry name" value="Zn peptidases"/>
    <property type="match status" value="1"/>
</dbReference>